<protein>
    <submittedName>
        <fullName evidence="2">Uncharacterized protein</fullName>
    </submittedName>
</protein>
<feature type="region of interest" description="Disordered" evidence="1">
    <location>
        <begin position="117"/>
        <end position="139"/>
    </location>
</feature>
<dbReference type="Proteomes" id="UP000622547">
    <property type="component" value="Unassembled WGS sequence"/>
</dbReference>
<accession>A0A8J3UFU5</accession>
<evidence type="ECO:0000256" key="1">
    <source>
        <dbReference type="SAM" id="MobiDB-lite"/>
    </source>
</evidence>
<keyword evidence="3" id="KW-1185">Reference proteome</keyword>
<comment type="caution">
    <text evidence="2">The sequence shown here is derived from an EMBL/GenBank/DDBJ whole genome shotgun (WGS) entry which is preliminary data.</text>
</comment>
<proteinExistence type="predicted"/>
<gene>
    <name evidence="2" type="ORF">Pph01_65820</name>
</gene>
<sequence length="139" mass="14798">MNDEMSRHLAGSSIVGKAVSVRLLALTTAAATLCGFIATPQASASAGATTQTTWAPASANERGPIRTHNHGRHNQNAPAINSPSTHIGVQQVNSVSKNTITQSGRCGGRRCKISQRLRFSQGGRRHGGWRSKHGHGRRR</sequence>
<evidence type="ECO:0000313" key="3">
    <source>
        <dbReference type="Proteomes" id="UP000622547"/>
    </source>
</evidence>
<dbReference type="AlphaFoldDB" id="A0A8J3UFU5"/>
<name>A0A8J3UFU5_9ACTN</name>
<feature type="compositionally biased region" description="Basic residues" evidence="1">
    <location>
        <begin position="123"/>
        <end position="139"/>
    </location>
</feature>
<feature type="compositionally biased region" description="Polar residues" evidence="1">
    <location>
        <begin position="74"/>
        <end position="86"/>
    </location>
</feature>
<feature type="region of interest" description="Disordered" evidence="1">
    <location>
        <begin position="48"/>
        <end position="86"/>
    </location>
</feature>
<evidence type="ECO:0000313" key="2">
    <source>
        <dbReference type="EMBL" id="GII41579.1"/>
    </source>
</evidence>
<dbReference type="EMBL" id="BOOP01000034">
    <property type="protein sequence ID" value="GII41579.1"/>
    <property type="molecule type" value="Genomic_DNA"/>
</dbReference>
<reference evidence="2 3" key="1">
    <citation type="submission" date="2021-01" db="EMBL/GenBank/DDBJ databases">
        <title>Whole genome shotgun sequence of Planotetraspora phitsanulokensis NBRC 104273.</title>
        <authorList>
            <person name="Komaki H."/>
            <person name="Tamura T."/>
        </authorList>
    </citation>
    <scope>NUCLEOTIDE SEQUENCE [LARGE SCALE GENOMIC DNA]</scope>
    <source>
        <strain evidence="2 3">NBRC 104273</strain>
    </source>
</reference>
<organism evidence="2 3">
    <name type="scientific">Planotetraspora phitsanulokensis</name>
    <dbReference type="NCBI Taxonomy" id="575192"/>
    <lineage>
        <taxon>Bacteria</taxon>
        <taxon>Bacillati</taxon>
        <taxon>Actinomycetota</taxon>
        <taxon>Actinomycetes</taxon>
        <taxon>Streptosporangiales</taxon>
        <taxon>Streptosporangiaceae</taxon>
        <taxon>Planotetraspora</taxon>
    </lineage>
</organism>